<dbReference type="RefSeq" id="WP_064230668.1">
    <property type="nucleotide sequence ID" value="NZ_LVZK01000001.1"/>
</dbReference>
<sequence>MFERGQGESETLKAALRQWEFERSEPPGYERVRRRVAASRSPLERRRRTARQSLRLAAALGRAQLRVVPWLVVPLALLTATFAALVARFFSVTMGPNAAVGGFASLALFGVNLTVTTALSRIRQDAVALATPLGPSAVVLARVAAVLALDAATGLLGAAAAATWGTADVFGPILAGWLVPMAAVAGTVAFLSIWVAPWAGVVVGLAVSAVVGPSSSPLGLGPSGSLQEAITPLGVVALGLALIACAAFSAPRAVASSRDG</sequence>
<keyword evidence="1" id="KW-0812">Transmembrane</keyword>
<evidence type="ECO:0000256" key="1">
    <source>
        <dbReference type="SAM" id="Phobius"/>
    </source>
</evidence>
<protein>
    <submittedName>
        <fullName evidence="2">Uncharacterized protein</fullName>
    </submittedName>
</protein>
<comment type="caution">
    <text evidence="2">The sequence shown here is derived from an EMBL/GenBank/DDBJ whole genome shotgun (WGS) entry which is preliminary data.</text>
</comment>
<feature type="transmembrane region" description="Helical" evidence="1">
    <location>
        <begin position="230"/>
        <end position="250"/>
    </location>
</feature>
<organism evidence="2 3">
    <name type="scientific">Peptidiphaga gingivicola</name>
    <dbReference type="NCBI Taxonomy" id="2741497"/>
    <lineage>
        <taxon>Bacteria</taxon>
        <taxon>Bacillati</taxon>
        <taxon>Actinomycetota</taxon>
        <taxon>Actinomycetes</taxon>
        <taxon>Actinomycetales</taxon>
        <taxon>Actinomycetaceae</taxon>
        <taxon>Peptidiphaga</taxon>
    </lineage>
</organism>
<dbReference type="OrthoDB" id="5184760at2"/>
<feature type="transmembrane region" description="Helical" evidence="1">
    <location>
        <begin position="99"/>
        <end position="119"/>
    </location>
</feature>
<proteinExistence type="predicted"/>
<evidence type="ECO:0000313" key="3">
    <source>
        <dbReference type="Proteomes" id="UP000078368"/>
    </source>
</evidence>
<name>A0A179B2G6_9ACTO</name>
<evidence type="ECO:0000313" key="2">
    <source>
        <dbReference type="EMBL" id="OAP85670.1"/>
    </source>
</evidence>
<feature type="transmembrane region" description="Helical" evidence="1">
    <location>
        <begin position="155"/>
        <end position="179"/>
    </location>
</feature>
<feature type="transmembrane region" description="Helical" evidence="1">
    <location>
        <begin position="191"/>
        <end position="210"/>
    </location>
</feature>
<keyword evidence="3" id="KW-1185">Reference proteome</keyword>
<dbReference type="AlphaFoldDB" id="A0A179B2G6"/>
<dbReference type="EMBL" id="LVZK01000001">
    <property type="protein sequence ID" value="OAP85670.1"/>
    <property type="molecule type" value="Genomic_DNA"/>
</dbReference>
<dbReference type="STRING" id="1823756.A4H34_00215"/>
<gene>
    <name evidence="2" type="ORF">A4H34_00215</name>
</gene>
<reference evidence="2 3" key="1">
    <citation type="submission" date="2016-04" db="EMBL/GenBank/DDBJ databases">
        <title>Peptidophaga gingivicola gen. nov., sp. nov., isolated from human subgingival plaque.</title>
        <authorList>
            <person name="Beall C.J."/>
            <person name="Mokrzan E.M."/>
            <person name="Griffen A.L."/>
            <person name="Leys E.J."/>
        </authorList>
    </citation>
    <scope>NUCLEOTIDE SEQUENCE [LARGE SCALE GENOMIC DNA]</scope>
    <source>
        <strain evidence="2 3">BA112</strain>
    </source>
</reference>
<feature type="transmembrane region" description="Helical" evidence="1">
    <location>
        <begin position="67"/>
        <end position="87"/>
    </location>
</feature>
<keyword evidence="1" id="KW-0472">Membrane</keyword>
<feature type="transmembrane region" description="Helical" evidence="1">
    <location>
        <begin position="126"/>
        <end position="149"/>
    </location>
</feature>
<accession>A0A179B2G6</accession>
<keyword evidence="1" id="KW-1133">Transmembrane helix</keyword>
<dbReference type="Proteomes" id="UP000078368">
    <property type="component" value="Unassembled WGS sequence"/>
</dbReference>